<evidence type="ECO:0000313" key="2">
    <source>
        <dbReference type="Proteomes" id="UP000648801"/>
    </source>
</evidence>
<proteinExistence type="predicted"/>
<dbReference type="EMBL" id="BMJB01000001">
    <property type="protein sequence ID" value="GGA73441.1"/>
    <property type="molecule type" value="Genomic_DNA"/>
</dbReference>
<organism evidence="1 2">
    <name type="scientific">Edaphobacter acidisoli</name>
    <dbReference type="NCBI Taxonomy" id="2040573"/>
    <lineage>
        <taxon>Bacteria</taxon>
        <taxon>Pseudomonadati</taxon>
        <taxon>Acidobacteriota</taxon>
        <taxon>Terriglobia</taxon>
        <taxon>Terriglobales</taxon>
        <taxon>Acidobacteriaceae</taxon>
        <taxon>Edaphobacter</taxon>
    </lineage>
</organism>
<name>A0A916RYC9_9BACT</name>
<accession>A0A916RYC9</accession>
<dbReference type="RefSeq" id="WP_188759675.1">
    <property type="nucleotide sequence ID" value="NZ_BMJB01000001.1"/>
</dbReference>
<sequence>MAADPIPALQSFGYTDREAAFLYLAAAHSGYFLRRQFDYFTDRNKGSIVMRFLEKAHATGHIESLDYKQGWHVYHIVSRTIYRLLGDPESQLRRRKGDAHVRARLMALDYALENEDDRYLISPEERLHFLAEIRGISPSLFTGEDGALYPLLASFPISLTDRTRPARSPVRFAFVDEGLATVEKFLRFLSVTGPLLRSVGNFEVAYVAISGTHFEDAEATFWRKFADDPHSSPSFLDDDLRPVVMQPRVPFQPRFTTLLLGYSYPILQRSEVRGSARVRS</sequence>
<evidence type="ECO:0000313" key="1">
    <source>
        <dbReference type="EMBL" id="GGA73441.1"/>
    </source>
</evidence>
<dbReference type="Proteomes" id="UP000648801">
    <property type="component" value="Unassembled WGS sequence"/>
</dbReference>
<gene>
    <name evidence="1" type="ORF">GCM10011507_26300</name>
</gene>
<dbReference type="AlphaFoldDB" id="A0A916RYC9"/>
<reference evidence="1" key="1">
    <citation type="journal article" date="2014" name="Int. J. Syst. Evol. Microbiol.">
        <title>Complete genome sequence of Corynebacterium casei LMG S-19264T (=DSM 44701T), isolated from a smear-ripened cheese.</title>
        <authorList>
            <consortium name="US DOE Joint Genome Institute (JGI-PGF)"/>
            <person name="Walter F."/>
            <person name="Albersmeier A."/>
            <person name="Kalinowski J."/>
            <person name="Ruckert C."/>
        </authorList>
    </citation>
    <scope>NUCLEOTIDE SEQUENCE</scope>
    <source>
        <strain evidence="1">CGMCC 1.15447</strain>
    </source>
</reference>
<keyword evidence="2" id="KW-1185">Reference proteome</keyword>
<protein>
    <submittedName>
        <fullName evidence="1">Uncharacterized protein</fullName>
    </submittedName>
</protein>
<reference evidence="1" key="2">
    <citation type="submission" date="2020-09" db="EMBL/GenBank/DDBJ databases">
        <authorList>
            <person name="Sun Q."/>
            <person name="Zhou Y."/>
        </authorList>
    </citation>
    <scope>NUCLEOTIDE SEQUENCE</scope>
    <source>
        <strain evidence="1">CGMCC 1.15447</strain>
    </source>
</reference>
<comment type="caution">
    <text evidence="1">The sequence shown here is derived from an EMBL/GenBank/DDBJ whole genome shotgun (WGS) entry which is preliminary data.</text>
</comment>